<dbReference type="OrthoDB" id="7477595at2759"/>
<gene>
    <name evidence="2" type="ORF">DCHRY22_LOCUS10859</name>
</gene>
<evidence type="ECO:0000313" key="3">
    <source>
        <dbReference type="Proteomes" id="UP000789524"/>
    </source>
</evidence>
<name>A0A8J2W7C7_9NEOP</name>
<comment type="caution">
    <text evidence="2">The sequence shown here is derived from an EMBL/GenBank/DDBJ whole genome shotgun (WGS) entry which is preliminary data.</text>
</comment>
<dbReference type="Proteomes" id="UP000789524">
    <property type="component" value="Unassembled WGS sequence"/>
</dbReference>
<sequence>MSNQRQILRWLEEVSDEEQDVAGSDSEDKTENDAAIDSAHDSESVIEESGDIQNIPEPSEAALVIDHQKRRIQQRATTKKRLCEIHNVDETVQRTTAKRGRCPSCPRKNDKKLPTKCFKCHKFICQQHSRVYCVGCRTEESAEETD</sequence>
<accession>A0A8J2W7C7</accession>
<feature type="compositionally biased region" description="Basic and acidic residues" evidence="1">
    <location>
        <begin position="26"/>
        <end position="43"/>
    </location>
</feature>
<evidence type="ECO:0000313" key="2">
    <source>
        <dbReference type="EMBL" id="CAG9574329.1"/>
    </source>
</evidence>
<dbReference type="EMBL" id="CAKASE010000072">
    <property type="protein sequence ID" value="CAG9574329.1"/>
    <property type="molecule type" value="Genomic_DNA"/>
</dbReference>
<dbReference type="AlphaFoldDB" id="A0A8J2W7C7"/>
<protein>
    <submittedName>
        <fullName evidence="2">(African queen) hypothetical protein</fullName>
    </submittedName>
</protein>
<proteinExistence type="predicted"/>
<keyword evidence="3" id="KW-1185">Reference proteome</keyword>
<feature type="region of interest" description="Disordered" evidence="1">
    <location>
        <begin position="1"/>
        <end position="59"/>
    </location>
</feature>
<organism evidence="2 3">
    <name type="scientific">Danaus chrysippus</name>
    <name type="common">African queen</name>
    <dbReference type="NCBI Taxonomy" id="151541"/>
    <lineage>
        <taxon>Eukaryota</taxon>
        <taxon>Metazoa</taxon>
        <taxon>Ecdysozoa</taxon>
        <taxon>Arthropoda</taxon>
        <taxon>Hexapoda</taxon>
        <taxon>Insecta</taxon>
        <taxon>Pterygota</taxon>
        <taxon>Neoptera</taxon>
        <taxon>Endopterygota</taxon>
        <taxon>Lepidoptera</taxon>
        <taxon>Glossata</taxon>
        <taxon>Ditrysia</taxon>
        <taxon>Papilionoidea</taxon>
        <taxon>Nymphalidae</taxon>
        <taxon>Danainae</taxon>
        <taxon>Danaini</taxon>
        <taxon>Danaina</taxon>
        <taxon>Danaus</taxon>
        <taxon>Anosia</taxon>
    </lineage>
</organism>
<evidence type="ECO:0000256" key="1">
    <source>
        <dbReference type="SAM" id="MobiDB-lite"/>
    </source>
</evidence>
<reference evidence="2" key="1">
    <citation type="submission" date="2021-09" db="EMBL/GenBank/DDBJ databases">
        <authorList>
            <person name="Martin H S."/>
        </authorList>
    </citation>
    <scope>NUCLEOTIDE SEQUENCE</scope>
</reference>